<accession>A0A2U1JCD1</accession>
<feature type="compositionally biased region" description="Basic and acidic residues" evidence="1">
    <location>
        <begin position="123"/>
        <end position="132"/>
    </location>
</feature>
<feature type="compositionally biased region" description="Polar residues" evidence="1">
    <location>
        <begin position="154"/>
        <end position="185"/>
    </location>
</feature>
<keyword evidence="3" id="KW-1185">Reference proteome</keyword>
<dbReference type="Pfam" id="PF12796">
    <property type="entry name" value="Ank_2"/>
    <property type="match status" value="1"/>
</dbReference>
<evidence type="ECO:0000313" key="3">
    <source>
        <dbReference type="Proteomes" id="UP000245591"/>
    </source>
</evidence>
<evidence type="ECO:0000313" key="2">
    <source>
        <dbReference type="EMBL" id="PWA02669.1"/>
    </source>
</evidence>
<comment type="caution">
    <text evidence="2">The sequence shown here is derived from an EMBL/GenBank/DDBJ whole genome shotgun (WGS) entry which is preliminary data.</text>
</comment>
<organism evidence="2 3">
    <name type="scientific">Smittium angustum</name>
    <dbReference type="NCBI Taxonomy" id="133377"/>
    <lineage>
        <taxon>Eukaryota</taxon>
        <taxon>Fungi</taxon>
        <taxon>Fungi incertae sedis</taxon>
        <taxon>Zoopagomycota</taxon>
        <taxon>Kickxellomycotina</taxon>
        <taxon>Harpellomycetes</taxon>
        <taxon>Harpellales</taxon>
        <taxon>Legeriomycetaceae</taxon>
        <taxon>Smittium</taxon>
    </lineage>
</organism>
<dbReference type="AlphaFoldDB" id="A0A2U1JCD1"/>
<reference evidence="2 3" key="1">
    <citation type="journal article" date="2018" name="MBio">
        <title>Comparative Genomics Reveals the Core Gene Toolbox for the Fungus-Insect Symbiosis.</title>
        <authorList>
            <person name="Wang Y."/>
            <person name="Stata M."/>
            <person name="Wang W."/>
            <person name="Stajich J.E."/>
            <person name="White M.M."/>
            <person name="Moncalvo J.M."/>
        </authorList>
    </citation>
    <scope>NUCLEOTIDE SEQUENCE [LARGE SCALE GENOMIC DNA]</scope>
    <source>
        <strain evidence="2 3">AUS-126-30</strain>
    </source>
</reference>
<feature type="compositionally biased region" description="Basic and acidic residues" evidence="1">
    <location>
        <begin position="140"/>
        <end position="152"/>
    </location>
</feature>
<protein>
    <submittedName>
        <fullName evidence="2">Uncharacterized protein</fullName>
    </submittedName>
</protein>
<gene>
    <name evidence="2" type="ORF">BB558_001186</name>
</gene>
<name>A0A2U1JCD1_SMIAN</name>
<dbReference type="InterPro" id="IPR002110">
    <property type="entry name" value="Ankyrin_rpt"/>
</dbReference>
<dbReference type="Gene3D" id="1.25.40.20">
    <property type="entry name" value="Ankyrin repeat-containing domain"/>
    <property type="match status" value="1"/>
</dbReference>
<feature type="region of interest" description="Disordered" evidence="1">
    <location>
        <begin position="107"/>
        <end position="185"/>
    </location>
</feature>
<proteinExistence type="predicted"/>
<sequence length="286" mass="32044">MRYLKSEKLSDLFEEGKELMKLFFINDFSSSSVNFCLLSKLCEGGNTKLVKFLVQNEANIDGKYGNTLRYACENKHLYVFKFLVERDADTTINPRIQPQQTNVFSTMLDSKSSKHSSKLLDTGPEKNPEEIGQKLNVLEIKQEKNEKTDKEATVTATASNKNNVSGSSGAGSTLDIPSSTASVTENKTSAIKRVEKHKLKMQTPLFAPYSKPNPKKKLNKPTGNVAPMQIKKENTDFNEINDIEIEDGEVIEYEDDSIISAADNVKSIQMKLQLMTIIMIPVIMKC</sequence>
<evidence type="ECO:0000256" key="1">
    <source>
        <dbReference type="SAM" id="MobiDB-lite"/>
    </source>
</evidence>
<dbReference type="Proteomes" id="UP000245591">
    <property type="component" value="Unassembled WGS sequence"/>
</dbReference>
<feature type="region of interest" description="Disordered" evidence="1">
    <location>
        <begin position="205"/>
        <end position="224"/>
    </location>
</feature>
<dbReference type="SUPFAM" id="SSF48403">
    <property type="entry name" value="Ankyrin repeat"/>
    <property type="match status" value="1"/>
</dbReference>
<dbReference type="InterPro" id="IPR036770">
    <property type="entry name" value="Ankyrin_rpt-contain_sf"/>
</dbReference>
<dbReference type="EMBL" id="MBFU01000066">
    <property type="protein sequence ID" value="PWA02669.1"/>
    <property type="molecule type" value="Genomic_DNA"/>
</dbReference>